<proteinExistence type="inferred from homology"/>
<dbReference type="KEGG" id="htr:EPV75_00540"/>
<evidence type="ECO:0000313" key="17">
    <source>
        <dbReference type="Proteomes" id="UP000285478"/>
    </source>
</evidence>
<dbReference type="Proteomes" id="UP000285478">
    <property type="component" value="Chromosome"/>
</dbReference>
<accession>A0A451G478</accession>
<keyword evidence="10 12" id="KW-0472">Membrane</keyword>
<feature type="domain" description="Secretin/TonB short N-terminal" evidence="15">
    <location>
        <begin position="69"/>
        <end position="120"/>
    </location>
</feature>
<dbReference type="PANTHER" id="PTHR30069:SF53">
    <property type="entry name" value="COLICIN I RECEPTOR-RELATED"/>
    <property type="match status" value="1"/>
</dbReference>
<dbReference type="InterPro" id="IPR037066">
    <property type="entry name" value="Plug_dom_sf"/>
</dbReference>
<evidence type="ECO:0000313" key="16">
    <source>
        <dbReference type="EMBL" id="QAB14266.1"/>
    </source>
</evidence>
<sequence>MLFPANRRPVNRTGVYLLKPLLLALILQMPINAVLTTPAQAESISTQNYHIPAGKLSTALTRFANTSGVLLSVDGDILKNKTTSGLKGDFSTSQALQKLLRGSGLTAKFGKDNSVRIVAVPKHDQHGSTQTAPVLVTSASGYEQVETNASASISIITQEELKGKSYRDVTDVLKNVPGISIEGGGGGKIESTEVTIRGMGEDYVLFLVDGRPLGASGEAYYNGYGRATQIGWLPPLSSIERIEVIRGPMSSLYGSSALGGVINVITKKGANTWNGNISVDTVIPANSKSGSAKQARYYLNGPLIKDTLSLTLYGSRYHRDEDDIVDGFAEKDRIDNTAKFTWTPTDNQTVEIEAGLSGHDNKRTADKSGDGSENSMNNERQNYALVHDIDWETEIPTSTLTYLTYEDVDIENGDNLSKYMATIANTKTIMSFDSNYLTVGLDYKLEQTNHDQDRFYGPNGDLNLSRWQAAVFLEDEYFLTDKFTVTGGVRFDENEDFGSFVTPRLYGVYNLTEQFTVKGGVGGGFKAPTLKQSDENIVENAARSRAFDQGNSNLKPETSVNYELGFIWNGSNGINFGLTAYHTDFKDQIGKKIICDSRPAYNCTVNGESRQYINQYINNDAAELNGVEASFEMPIGKTVNFATNYTYSQSEITKSEQAPEKVGEPFNNLPKHMANLSINWDPTSLWNLWTSVNYKSETIDDEQRIPSYTIVDAGVNYQALKYINIFGGVYNLFDKQINTETYGKTLDGRRFNLRVSVDF</sequence>
<dbReference type="Gene3D" id="3.55.50.30">
    <property type="match status" value="1"/>
</dbReference>
<evidence type="ECO:0000256" key="8">
    <source>
        <dbReference type="ARBA" id="ARBA00023065"/>
    </source>
</evidence>
<dbReference type="AlphaFoldDB" id="A0A451G478"/>
<dbReference type="GO" id="GO:0044718">
    <property type="term" value="P:siderophore transmembrane transport"/>
    <property type="evidence" value="ECO:0007669"/>
    <property type="project" value="TreeGrafter"/>
</dbReference>
<gene>
    <name evidence="16" type="ORF">EPV75_00540</name>
</gene>
<keyword evidence="5 12" id="KW-0812">Transmembrane</keyword>
<keyword evidence="9 13" id="KW-0798">TonB box</keyword>
<evidence type="ECO:0000256" key="14">
    <source>
        <dbReference type="SAM" id="MobiDB-lite"/>
    </source>
</evidence>
<evidence type="ECO:0000256" key="2">
    <source>
        <dbReference type="ARBA" id="ARBA00022448"/>
    </source>
</evidence>
<feature type="compositionally biased region" description="Basic and acidic residues" evidence="14">
    <location>
        <begin position="359"/>
        <end position="370"/>
    </location>
</feature>
<dbReference type="CDD" id="cd01347">
    <property type="entry name" value="ligand_gated_channel"/>
    <property type="match status" value="1"/>
</dbReference>
<keyword evidence="2 12" id="KW-0813">Transport</keyword>
<organism evidence="16 17">
    <name type="scientific">Hydrogenovibrio thermophilus</name>
    <dbReference type="NCBI Taxonomy" id="265883"/>
    <lineage>
        <taxon>Bacteria</taxon>
        <taxon>Pseudomonadati</taxon>
        <taxon>Pseudomonadota</taxon>
        <taxon>Gammaproteobacteria</taxon>
        <taxon>Thiotrichales</taxon>
        <taxon>Piscirickettsiaceae</taxon>
        <taxon>Hydrogenovibrio</taxon>
    </lineage>
</organism>
<evidence type="ECO:0000256" key="6">
    <source>
        <dbReference type="ARBA" id="ARBA00022729"/>
    </source>
</evidence>
<keyword evidence="7" id="KW-0408">Iron</keyword>
<dbReference type="RefSeq" id="WP_128384112.1">
    <property type="nucleotide sequence ID" value="NZ_CP035033.1"/>
</dbReference>
<dbReference type="GO" id="GO:0015344">
    <property type="term" value="F:siderophore uptake transmembrane transporter activity"/>
    <property type="evidence" value="ECO:0007669"/>
    <property type="project" value="TreeGrafter"/>
</dbReference>
<dbReference type="SMART" id="SM00965">
    <property type="entry name" value="STN"/>
    <property type="match status" value="1"/>
</dbReference>
<keyword evidence="4" id="KW-0410">Iron transport</keyword>
<dbReference type="InterPro" id="IPR036942">
    <property type="entry name" value="Beta-barrel_TonB_sf"/>
</dbReference>
<comment type="similarity">
    <text evidence="12 13">Belongs to the TonB-dependent receptor family.</text>
</comment>
<protein>
    <submittedName>
        <fullName evidence="16">TonB-dependent receptor</fullName>
    </submittedName>
</protein>
<keyword evidence="8" id="KW-0406">Ion transport</keyword>
<evidence type="ECO:0000256" key="9">
    <source>
        <dbReference type="ARBA" id="ARBA00023077"/>
    </source>
</evidence>
<evidence type="ECO:0000256" key="11">
    <source>
        <dbReference type="ARBA" id="ARBA00023237"/>
    </source>
</evidence>
<dbReference type="SUPFAM" id="SSF56935">
    <property type="entry name" value="Porins"/>
    <property type="match status" value="1"/>
</dbReference>
<dbReference type="InterPro" id="IPR011662">
    <property type="entry name" value="Secretin/TonB_short_N"/>
</dbReference>
<dbReference type="Pfam" id="PF07660">
    <property type="entry name" value="STN"/>
    <property type="match status" value="1"/>
</dbReference>
<dbReference type="InterPro" id="IPR039426">
    <property type="entry name" value="TonB-dep_rcpt-like"/>
</dbReference>
<evidence type="ECO:0000256" key="3">
    <source>
        <dbReference type="ARBA" id="ARBA00022452"/>
    </source>
</evidence>
<keyword evidence="17" id="KW-1185">Reference proteome</keyword>
<dbReference type="Gene3D" id="2.40.170.20">
    <property type="entry name" value="TonB-dependent receptor, beta-barrel domain"/>
    <property type="match status" value="1"/>
</dbReference>
<evidence type="ECO:0000256" key="4">
    <source>
        <dbReference type="ARBA" id="ARBA00022496"/>
    </source>
</evidence>
<evidence type="ECO:0000259" key="15">
    <source>
        <dbReference type="SMART" id="SM00965"/>
    </source>
</evidence>
<evidence type="ECO:0000256" key="10">
    <source>
        <dbReference type="ARBA" id="ARBA00023136"/>
    </source>
</evidence>
<dbReference type="InterPro" id="IPR012910">
    <property type="entry name" value="Plug_dom"/>
</dbReference>
<dbReference type="PROSITE" id="PS52016">
    <property type="entry name" value="TONB_DEPENDENT_REC_3"/>
    <property type="match status" value="1"/>
</dbReference>
<dbReference type="EMBL" id="CP035033">
    <property type="protein sequence ID" value="QAB14266.1"/>
    <property type="molecule type" value="Genomic_DNA"/>
</dbReference>
<feature type="region of interest" description="Disordered" evidence="14">
    <location>
        <begin position="356"/>
        <end position="377"/>
    </location>
</feature>
<evidence type="ECO:0000256" key="7">
    <source>
        <dbReference type="ARBA" id="ARBA00023004"/>
    </source>
</evidence>
<evidence type="ECO:0000256" key="5">
    <source>
        <dbReference type="ARBA" id="ARBA00022692"/>
    </source>
</evidence>
<dbReference type="GO" id="GO:0009279">
    <property type="term" value="C:cell outer membrane"/>
    <property type="evidence" value="ECO:0007669"/>
    <property type="project" value="UniProtKB-SubCell"/>
</dbReference>
<name>A0A451G478_9GAMM</name>
<dbReference type="Pfam" id="PF07715">
    <property type="entry name" value="Plug"/>
    <property type="match status" value="1"/>
</dbReference>
<comment type="subcellular location">
    <subcellularLocation>
        <location evidence="1 12">Cell outer membrane</location>
        <topology evidence="1 12">Multi-pass membrane protein</topology>
    </subcellularLocation>
</comment>
<dbReference type="InterPro" id="IPR000531">
    <property type="entry name" value="Beta-barrel_TonB"/>
</dbReference>
<evidence type="ECO:0000256" key="1">
    <source>
        <dbReference type="ARBA" id="ARBA00004571"/>
    </source>
</evidence>
<evidence type="ECO:0000256" key="12">
    <source>
        <dbReference type="PROSITE-ProRule" id="PRU01360"/>
    </source>
</evidence>
<keyword evidence="6" id="KW-0732">Signal</keyword>
<dbReference type="Pfam" id="PF00593">
    <property type="entry name" value="TonB_dep_Rec_b-barrel"/>
    <property type="match status" value="1"/>
</dbReference>
<dbReference type="PANTHER" id="PTHR30069">
    <property type="entry name" value="TONB-DEPENDENT OUTER MEMBRANE RECEPTOR"/>
    <property type="match status" value="1"/>
</dbReference>
<dbReference type="Gene3D" id="2.170.130.10">
    <property type="entry name" value="TonB-dependent receptor, plug domain"/>
    <property type="match status" value="1"/>
</dbReference>
<reference evidence="16 17" key="1">
    <citation type="journal article" date="2018" name="Environ. Microbiol.">
        <title>Genomes of ubiquitous marine and hypersaline Hydrogenovibrio, Thiomicrorhabdus and Thiomicrospira spp. encode a diversity of mechanisms to sustain chemolithoautotrophy in heterogeneous environments.</title>
        <authorList>
            <person name="Scott K.M."/>
            <person name="Williams J."/>
            <person name="Porter C.M.B."/>
            <person name="Russel S."/>
            <person name="Harmer T.L."/>
            <person name="Paul J.H."/>
            <person name="Antonen K.M."/>
            <person name="Bridges M.K."/>
            <person name="Camper G.J."/>
            <person name="Campla C.K."/>
            <person name="Casella L.G."/>
            <person name="Chase E."/>
            <person name="Conrad J.W."/>
            <person name="Cruz M.C."/>
            <person name="Dunlap D.S."/>
            <person name="Duran L."/>
            <person name="Fahsbender E.M."/>
            <person name="Goldsmith D.B."/>
            <person name="Keeley R.F."/>
            <person name="Kondoff M.R."/>
            <person name="Kussy B.I."/>
            <person name="Lane M.K."/>
            <person name="Lawler S."/>
            <person name="Leigh B.A."/>
            <person name="Lewis C."/>
            <person name="Lostal L.M."/>
            <person name="Marking D."/>
            <person name="Mancera P.A."/>
            <person name="McClenthan E.C."/>
            <person name="McIntyre E.A."/>
            <person name="Mine J.A."/>
            <person name="Modi S."/>
            <person name="Moore B.D."/>
            <person name="Morgan W.A."/>
            <person name="Nelson K.M."/>
            <person name="Nguyen K.N."/>
            <person name="Ogburn N."/>
            <person name="Parrino D.G."/>
            <person name="Pedapudi A.D."/>
            <person name="Pelham R.P."/>
            <person name="Preece A.M."/>
            <person name="Rampersad E.A."/>
            <person name="Richardson J.C."/>
            <person name="Rodgers C.M."/>
            <person name="Schaffer B.L."/>
            <person name="Sheridan N.E."/>
            <person name="Solone M.R."/>
            <person name="Staley Z.R."/>
            <person name="Tabuchi M."/>
            <person name="Waide R.J."/>
            <person name="Wanjugi P.W."/>
            <person name="Young S."/>
            <person name="Clum A."/>
            <person name="Daum C."/>
            <person name="Huntemann M."/>
            <person name="Ivanova N."/>
            <person name="Kyrpides N."/>
            <person name="Mikhailova N."/>
            <person name="Palaniappan K."/>
            <person name="Pillay M."/>
            <person name="Reddy T.B.K."/>
            <person name="Shapiro N."/>
            <person name="Stamatis D."/>
            <person name="Varghese N."/>
            <person name="Woyke T."/>
            <person name="Boden R."/>
            <person name="Freyermuth S.K."/>
            <person name="Kerfeld C.A."/>
        </authorList>
    </citation>
    <scope>NUCLEOTIDE SEQUENCE [LARGE SCALE GENOMIC DNA]</scope>
    <source>
        <strain evidence="16 17">JR-2</strain>
    </source>
</reference>
<keyword evidence="16" id="KW-0675">Receptor</keyword>
<keyword evidence="3 12" id="KW-1134">Transmembrane beta strand</keyword>
<keyword evidence="11 12" id="KW-0998">Cell outer membrane</keyword>
<evidence type="ECO:0000256" key="13">
    <source>
        <dbReference type="RuleBase" id="RU003357"/>
    </source>
</evidence>